<dbReference type="InParanoid" id="A0A6N7F3S4"/>
<name>A0A6N7F3S4_9GAMM</name>
<sequence length="65" mass="7396">MLIPQYNEEAFNFKYRAKSKGSDSYDRVGNRLSELLGNNAGTNTNAGQWNYNARDQLINTPLKNL</sequence>
<dbReference type="EMBL" id="WHNW01000007">
    <property type="protein sequence ID" value="MPV86526.1"/>
    <property type="molecule type" value="Genomic_DNA"/>
</dbReference>
<evidence type="ECO:0000313" key="2">
    <source>
        <dbReference type="Proteomes" id="UP000471298"/>
    </source>
</evidence>
<dbReference type="RefSeq" id="WP_152810514.1">
    <property type="nucleotide sequence ID" value="NZ_WHNW01000007.1"/>
</dbReference>
<organism evidence="1 2">
    <name type="scientific">Ostreibacterium oceani</name>
    <dbReference type="NCBI Taxonomy" id="2654998"/>
    <lineage>
        <taxon>Bacteria</taxon>
        <taxon>Pseudomonadati</taxon>
        <taxon>Pseudomonadota</taxon>
        <taxon>Gammaproteobacteria</taxon>
        <taxon>Cardiobacteriales</taxon>
        <taxon>Ostreibacteriaceae</taxon>
        <taxon>Ostreibacterium</taxon>
    </lineage>
</organism>
<protein>
    <submittedName>
        <fullName evidence="1">Uncharacterized protein</fullName>
    </submittedName>
</protein>
<dbReference type="Proteomes" id="UP000471298">
    <property type="component" value="Unassembled WGS sequence"/>
</dbReference>
<dbReference type="AlphaFoldDB" id="A0A6N7F3S4"/>
<comment type="caution">
    <text evidence="1">The sequence shown here is derived from an EMBL/GenBank/DDBJ whole genome shotgun (WGS) entry which is preliminary data.</text>
</comment>
<keyword evidence="2" id="KW-1185">Reference proteome</keyword>
<accession>A0A6N7F3S4</accession>
<proteinExistence type="predicted"/>
<reference evidence="1 2" key="1">
    <citation type="submission" date="2019-10" db="EMBL/GenBank/DDBJ databases">
        <title>Cardiobacteriales fam. a chemoheterotrophic member of the order Cardiobacteriales, and proposal of Cardiobacteriales fam. nov.</title>
        <authorList>
            <person name="Wang C."/>
        </authorList>
    </citation>
    <scope>NUCLEOTIDE SEQUENCE [LARGE SCALE GENOMIC DNA]</scope>
    <source>
        <strain evidence="1 2">ML27</strain>
    </source>
</reference>
<gene>
    <name evidence="1" type="ORF">GCU85_07255</name>
</gene>
<evidence type="ECO:0000313" key="1">
    <source>
        <dbReference type="EMBL" id="MPV86526.1"/>
    </source>
</evidence>